<proteinExistence type="predicted"/>
<evidence type="ECO:0000256" key="1">
    <source>
        <dbReference type="SAM" id="MobiDB-lite"/>
    </source>
</evidence>
<name>A0A3L7JFH7_9HYPH</name>
<reference evidence="3 4" key="1">
    <citation type="submission" date="2018-10" db="EMBL/GenBank/DDBJ databases">
        <title>Notoacmeibacter sp. M2BS9Y-3-1, whole genome shotgun sequence.</title>
        <authorList>
            <person name="Tuo L."/>
        </authorList>
    </citation>
    <scope>NUCLEOTIDE SEQUENCE [LARGE SCALE GENOMIC DNA]</scope>
    <source>
        <strain evidence="3 4">M2BS9Y-3-1</strain>
    </source>
</reference>
<evidence type="ECO:0000313" key="4">
    <source>
        <dbReference type="Proteomes" id="UP000281094"/>
    </source>
</evidence>
<comment type="caution">
    <text evidence="3">The sequence shown here is derived from an EMBL/GenBank/DDBJ whole genome shotgun (WGS) entry which is preliminary data.</text>
</comment>
<dbReference type="AlphaFoldDB" id="A0A3L7JFH7"/>
<dbReference type="Proteomes" id="UP000281094">
    <property type="component" value="Unassembled WGS sequence"/>
</dbReference>
<dbReference type="EMBL" id="RCWN01000001">
    <property type="protein sequence ID" value="RLQ89230.1"/>
    <property type="molecule type" value="Genomic_DNA"/>
</dbReference>
<organism evidence="3 4">
    <name type="scientific">Notoacmeibacter ruber</name>
    <dbReference type="NCBI Taxonomy" id="2670375"/>
    <lineage>
        <taxon>Bacteria</taxon>
        <taxon>Pseudomonadati</taxon>
        <taxon>Pseudomonadota</taxon>
        <taxon>Alphaproteobacteria</taxon>
        <taxon>Hyphomicrobiales</taxon>
        <taxon>Notoacmeibacteraceae</taxon>
        <taxon>Notoacmeibacter</taxon>
    </lineage>
</organism>
<keyword evidence="2" id="KW-0732">Signal</keyword>
<evidence type="ECO:0000256" key="2">
    <source>
        <dbReference type="SAM" id="SignalP"/>
    </source>
</evidence>
<feature type="compositionally biased region" description="Basic and acidic residues" evidence="1">
    <location>
        <begin position="195"/>
        <end position="206"/>
    </location>
</feature>
<feature type="signal peptide" evidence="2">
    <location>
        <begin position="1"/>
        <end position="25"/>
    </location>
</feature>
<gene>
    <name evidence="3" type="ORF">D8780_14245</name>
</gene>
<protein>
    <recommendedName>
        <fullName evidence="5">DUF4410 domain-containing protein</fullName>
    </recommendedName>
</protein>
<feature type="chain" id="PRO_5018068182" description="DUF4410 domain-containing protein" evidence="2">
    <location>
        <begin position="26"/>
        <end position="206"/>
    </location>
</feature>
<feature type="region of interest" description="Disordered" evidence="1">
    <location>
        <begin position="165"/>
        <end position="206"/>
    </location>
</feature>
<dbReference type="PROSITE" id="PS51257">
    <property type="entry name" value="PROKAR_LIPOPROTEIN"/>
    <property type="match status" value="1"/>
</dbReference>
<keyword evidence="4" id="KW-1185">Reference proteome</keyword>
<sequence length="206" mass="21530">MAPLRTFAAAMIALMGLAGCQSQSAYKPAGDYYFSSVDVSKPAQGGSPAVARMTEDGLRQAVAGQPEKGASKRLAVEITEVHFKNPVVSLIAGDGNRMQSTATISDEATGETEWQQRFTTADTSSYVLNGVAGLAVSALQNKSRVEAELARKAAETIGSKALGGVPVKLPKMTAPEPITDEPAAVTQPMAPRTEPASDRRDPLPVS</sequence>
<accession>A0A3L7JFH7</accession>
<evidence type="ECO:0008006" key="5">
    <source>
        <dbReference type="Google" id="ProtNLM"/>
    </source>
</evidence>
<evidence type="ECO:0000313" key="3">
    <source>
        <dbReference type="EMBL" id="RLQ89230.1"/>
    </source>
</evidence>